<dbReference type="NCBIfam" id="NF033484">
    <property type="entry name" value="Stp1_PP2C_phos"/>
    <property type="match status" value="1"/>
</dbReference>
<dbReference type="GO" id="GO:0004722">
    <property type="term" value="F:protein serine/threonine phosphatase activity"/>
    <property type="evidence" value="ECO:0007669"/>
    <property type="project" value="InterPro"/>
</dbReference>
<dbReference type="CDD" id="cd00143">
    <property type="entry name" value="PP2Cc"/>
    <property type="match status" value="1"/>
</dbReference>
<dbReference type="SMART" id="SM00332">
    <property type="entry name" value="PP2Cc"/>
    <property type="match status" value="1"/>
</dbReference>
<dbReference type="Proteomes" id="UP000474718">
    <property type="component" value="Unassembled WGS sequence"/>
</dbReference>
<comment type="caution">
    <text evidence="3">The sequence shown here is derived from an EMBL/GenBank/DDBJ whole genome shotgun (WGS) entry which is preliminary data.</text>
</comment>
<evidence type="ECO:0000259" key="1">
    <source>
        <dbReference type="PROSITE" id="PS51746"/>
    </source>
</evidence>
<evidence type="ECO:0000313" key="4">
    <source>
        <dbReference type="Proteomes" id="UP000184089"/>
    </source>
</evidence>
<accession>A0AAQ1MB78</accession>
<dbReference type="RefSeq" id="WP_021658609.1">
    <property type="nucleotide sequence ID" value="NZ_FQVY01000001.1"/>
</dbReference>
<evidence type="ECO:0000313" key="5">
    <source>
        <dbReference type="Proteomes" id="UP000474718"/>
    </source>
</evidence>
<proteinExistence type="predicted"/>
<dbReference type="AlphaFoldDB" id="A0AAQ1MB78"/>
<dbReference type="InterPro" id="IPR036457">
    <property type="entry name" value="PPM-type-like_dom_sf"/>
</dbReference>
<dbReference type="InterPro" id="IPR001932">
    <property type="entry name" value="PPM-type_phosphatase-like_dom"/>
</dbReference>
<dbReference type="EMBL" id="FQVY01000001">
    <property type="protein sequence ID" value="SHF69885.1"/>
    <property type="molecule type" value="Genomic_DNA"/>
</dbReference>
<sequence length="241" mass="25186">MLRIVSNTDKGLVRDQNQDAAKSGALADGTIWSCVCDGMGGAVGGNIASRVVVDAFAESAGSLSGEYSAETVKNFLIAAVNRANALVCQRIEEDPSLAGMGTTVVACVVKSGFAHIAHVGDSRAYKLGPGGIAQLTKDHSMVQVLVEQGQIAPEEAKTHPKRNIITRAVGISRNVDVDYEEVPLEEGEMLLLCTDGVSGPLEDEEMLQIVRETDFFQATAALVEAANARGGSDNATAVLIG</sequence>
<evidence type="ECO:0000313" key="2">
    <source>
        <dbReference type="EMBL" id="MZL68722.1"/>
    </source>
</evidence>
<gene>
    <name evidence="2" type="ORF">GT747_02890</name>
    <name evidence="3" type="ORF">SAMN05444424_0380</name>
</gene>
<dbReference type="Pfam" id="PF13672">
    <property type="entry name" value="PP2C_2"/>
    <property type="match status" value="1"/>
</dbReference>
<reference evidence="3" key="1">
    <citation type="submission" date="2016-11" db="EMBL/GenBank/DDBJ databases">
        <authorList>
            <person name="Varghese N."/>
            <person name="Submissions S."/>
        </authorList>
    </citation>
    <scope>NUCLEOTIDE SEQUENCE</scope>
    <source>
        <strain evidence="3">DSM 4029</strain>
    </source>
</reference>
<dbReference type="PROSITE" id="PS51746">
    <property type="entry name" value="PPM_2"/>
    <property type="match status" value="1"/>
</dbReference>
<reference evidence="2 5" key="3">
    <citation type="journal article" date="2019" name="Nat. Med.">
        <title>A library of human gut bacterial isolates paired with longitudinal multiomics data enables mechanistic microbiome research.</title>
        <authorList>
            <person name="Poyet M."/>
            <person name="Groussin M."/>
            <person name="Gibbons S.M."/>
            <person name="Avila-Pacheco J."/>
            <person name="Jiang X."/>
            <person name="Kearney S.M."/>
            <person name="Perrotta A.R."/>
            <person name="Berdy B."/>
            <person name="Zhao S."/>
            <person name="Lieberman T.D."/>
            <person name="Swanson P.K."/>
            <person name="Smith M."/>
            <person name="Roesemann S."/>
            <person name="Alexander J.E."/>
            <person name="Rich S.A."/>
            <person name="Livny J."/>
            <person name="Vlamakis H."/>
            <person name="Clish C."/>
            <person name="Bullock K."/>
            <person name="Deik A."/>
            <person name="Scott J."/>
            <person name="Pierce K.A."/>
            <person name="Xavier R.J."/>
            <person name="Alm E.J."/>
        </authorList>
    </citation>
    <scope>NUCLEOTIDE SEQUENCE [LARGE SCALE GENOMIC DNA]</scope>
    <source>
        <strain evidence="2 5">BIOML-A2</strain>
    </source>
</reference>
<organism evidence="3 4">
    <name type="scientific">Bittarella massiliensis</name>
    <name type="common">ex Durand et al. 2017</name>
    <dbReference type="NCBI Taxonomy" id="1720313"/>
    <lineage>
        <taxon>Bacteria</taxon>
        <taxon>Bacillati</taxon>
        <taxon>Bacillota</taxon>
        <taxon>Clostridia</taxon>
        <taxon>Eubacteriales</taxon>
        <taxon>Oscillospiraceae</taxon>
        <taxon>Bittarella (ex Durand et al. 2017)</taxon>
    </lineage>
</organism>
<dbReference type="EMBL" id="WWVX01000001">
    <property type="protein sequence ID" value="MZL68722.1"/>
    <property type="molecule type" value="Genomic_DNA"/>
</dbReference>
<dbReference type="SMART" id="SM00331">
    <property type="entry name" value="PP2C_SIG"/>
    <property type="match status" value="1"/>
</dbReference>
<reference evidence="4" key="2">
    <citation type="submission" date="2016-11" db="EMBL/GenBank/DDBJ databases">
        <authorList>
            <person name="Jaros S."/>
            <person name="Januszkiewicz K."/>
            <person name="Wedrychowicz H."/>
        </authorList>
    </citation>
    <scope>NUCLEOTIDE SEQUENCE [LARGE SCALE GENOMIC DNA]</scope>
    <source>
        <strain evidence="4">DSM 4029</strain>
    </source>
</reference>
<keyword evidence="5" id="KW-1185">Reference proteome</keyword>
<dbReference type="Proteomes" id="UP000184089">
    <property type="component" value="Unassembled WGS sequence"/>
</dbReference>
<evidence type="ECO:0000313" key="3">
    <source>
        <dbReference type="EMBL" id="SHF69885.1"/>
    </source>
</evidence>
<feature type="domain" description="PPM-type phosphatase" evidence="1">
    <location>
        <begin position="3"/>
        <end position="241"/>
    </location>
</feature>
<protein>
    <submittedName>
        <fullName evidence="3">Protein phosphatase</fullName>
    </submittedName>
    <submittedName>
        <fullName evidence="2">Stp1/IreP family PP2C-type Ser/Thr phosphatase</fullName>
    </submittedName>
</protein>
<dbReference type="InterPro" id="IPR015655">
    <property type="entry name" value="PP2C"/>
</dbReference>
<dbReference type="Gene3D" id="3.60.40.10">
    <property type="entry name" value="PPM-type phosphatase domain"/>
    <property type="match status" value="1"/>
</dbReference>
<dbReference type="PANTHER" id="PTHR47992">
    <property type="entry name" value="PROTEIN PHOSPHATASE"/>
    <property type="match status" value="1"/>
</dbReference>
<dbReference type="SUPFAM" id="SSF81606">
    <property type="entry name" value="PP2C-like"/>
    <property type="match status" value="1"/>
</dbReference>
<name>A0AAQ1MB78_9FIRM</name>